<accession>A0A0E9UCQ6</accession>
<dbReference type="EMBL" id="GBXM01044986">
    <property type="protein sequence ID" value="JAH63591.1"/>
    <property type="molecule type" value="Transcribed_RNA"/>
</dbReference>
<organism evidence="1">
    <name type="scientific">Anguilla anguilla</name>
    <name type="common">European freshwater eel</name>
    <name type="synonym">Muraena anguilla</name>
    <dbReference type="NCBI Taxonomy" id="7936"/>
    <lineage>
        <taxon>Eukaryota</taxon>
        <taxon>Metazoa</taxon>
        <taxon>Chordata</taxon>
        <taxon>Craniata</taxon>
        <taxon>Vertebrata</taxon>
        <taxon>Euteleostomi</taxon>
        <taxon>Actinopterygii</taxon>
        <taxon>Neopterygii</taxon>
        <taxon>Teleostei</taxon>
        <taxon>Anguilliformes</taxon>
        <taxon>Anguillidae</taxon>
        <taxon>Anguilla</taxon>
    </lineage>
</organism>
<reference evidence="1" key="2">
    <citation type="journal article" date="2015" name="Fish Shellfish Immunol.">
        <title>Early steps in the European eel (Anguilla anguilla)-Vibrio vulnificus interaction in the gills: Role of the RtxA13 toxin.</title>
        <authorList>
            <person name="Callol A."/>
            <person name="Pajuelo D."/>
            <person name="Ebbesson L."/>
            <person name="Teles M."/>
            <person name="MacKenzie S."/>
            <person name="Amaro C."/>
        </authorList>
    </citation>
    <scope>NUCLEOTIDE SEQUENCE</scope>
</reference>
<reference evidence="1" key="1">
    <citation type="submission" date="2014-11" db="EMBL/GenBank/DDBJ databases">
        <authorList>
            <person name="Amaro Gonzalez C."/>
        </authorList>
    </citation>
    <scope>NUCLEOTIDE SEQUENCE</scope>
</reference>
<name>A0A0E9UCQ6_ANGAN</name>
<proteinExistence type="predicted"/>
<evidence type="ECO:0000313" key="1">
    <source>
        <dbReference type="EMBL" id="JAH63591.1"/>
    </source>
</evidence>
<protein>
    <submittedName>
        <fullName evidence="1">Uncharacterized protein</fullName>
    </submittedName>
</protein>
<sequence length="65" mass="7193">MHSHRTQLPNSSPAGPQSLLVFRGVFSTHLSTKYSTLCIQGLNWLLTEGKPQKTHRYCSPPGNSV</sequence>
<dbReference type="AlphaFoldDB" id="A0A0E9UCQ6"/>